<evidence type="ECO:0000313" key="2">
    <source>
        <dbReference type="EMBL" id="MBC9795075.1"/>
    </source>
</evidence>
<dbReference type="EMBL" id="JACVDC010000006">
    <property type="protein sequence ID" value="MBC9795075.1"/>
    <property type="molecule type" value="Genomic_DNA"/>
</dbReference>
<organism evidence="2 3">
    <name type="scientific">Sinomicrobium weinanense</name>
    <dbReference type="NCBI Taxonomy" id="2842200"/>
    <lineage>
        <taxon>Bacteria</taxon>
        <taxon>Pseudomonadati</taxon>
        <taxon>Bacteroidota</taxon>
        <taxon>Flavobacteriia</taxon>
        <taxon>Flavobacteriales</taxon>
        <taxon>Flavobacteriaceae</taxon>
        <taxon>Sinomicrobium</taxon>
    </lineage>
</organism>
<keyword evidence="1" id="KW-0812">Transmembrane</keyword>
<gene>
    <name evidence="2" type="ORF">IBL28_03790</name>
</gene>
<evidence type="ECO:0000256" key="1">
    <source>
        <dbReference type="SAM" id="Phobius"/>
    </source>
</evidence>
<keyword evidence="1" id="KW-1133">Transmembrane helix</keyword>
<dbReference type="AlphaFoldDB" id="A0A926JPH4"/>
<name>A0A926JPH4_9FLAO</name>
<feature type="transmembrane region" description="Helical" evidence="1">
    <location>
        <begin position="92"/>
        <end position="115"/>
    </location>
</feature>
<feature type="transmembrane region" description="Helical" evidence="1">
    <location>
        <begin position="61"/>
        <end position="86"/>
    </location>
</feature>
<keyword evidence="3" id="KW-1185">Reference proteome</keyword>
<reference evidence="2 3" key="1">
    <citation type="submission" date="2020-09" db="EMBL/GenBank/DDBJ databases">
        <title>Sinomicrobium weinanense sp. nov., a halophilic bacteria isolated from saline-alkali soil.</title>
        <authorList>
            <person name="Wu P."/>
            <person name="Ren H."/>
            <person name="Mei Y."/>
            <person name="Liang Y."/>
            <person name="Chen Z."/>
        </authorList>
    </citation>
    <scope>NUCLEOTIDE SEQUENCE [LARGE SCALE GENOMIC DNA]</scope>
    <source>
        <strain evidence="2 3">FJxs</strain>
    </source>
</reference>
<protein>
    <submittedName>
        <fullName evidence="2">DUF4280 domain-containing protein</fullName>
    </submittedName>
</protein>
<dbReference type="Proteomes" id="UP000653730">
    <property type="component" value="Unassembled WGS sequence"/>
</dbReference>
<sequence>MAQSYIPEGTEVICTMMQKGPNKIGINRTSYVVHKSENAPLLNKLDKKISDSFQCKNASKFWGGLSTLCAGIAIGALVVAAVAATVLTGGAAAVFIVAAAGTALVSLGAGVTGLYKAAHDCDATLESQWQLLHETVNIDGEQAVLNRSFISCVKGGKVSLIVDPVIAKSAAEQIINNNENEVSAHLSSQFVMGLITGAVSASPAALAVSSPLAIYSYNDAESKEQEQRAQQQERDPFLTRAGDAAKNEARNTTIGLPGGFVENVNEVTKINRSVQSEMIEYGQQAVAREAAGDVAGAANARLAQDIASRSFQTPWKSMLKGLGWGLAAGAVNFGIDEFSNSYEDRMHVQSLDVRDNADRSDSDNNVGIIATDL</sequence>
<dbReference type="RefSeq" id="WP_187964228.1">
    <property type="nucleotide sequence ID" value="NZ_JACVDC010000006.1"/>
</dbReference>
<evidence type="ECO:0000313" key="3">
    <source>
        <dbReference type="Proteomes" id="UP000653730"/>
    </source>
</evidence>
<proteinExistence type="predicted"/>
<keyword evidence="1" id="KW-0472">Membrane</keyword>
<accession>A0A926JPH4</accession>
<comment type="caution">
    <text evidence="2">The sequence shown here is derived from an EMBL/GenBank/DDBJ whole genome shotgun (WGS) entry which is preliminary data.</text>
</comment>